<dbReference type="PANTHER" id="PTHR43133">
    <property type="entry name" value="RNA POLYMERASE ECF-TYPE SIGMA FACTO"/>
    <property type="match status" value="1"/>
</dbReference>
<evidence type="ECO:0000256" key="3">
    <source>
        <dbReference type="ARBA" id="ARBA00023082"/>
    </source>
</evidence>
<evidence type="ECO:0000259" key="7">
    <source>
        <dbReference type="Pfam" id="PF04542"/>
    </source>
</evidence>
<dbReference type="Pfam" id="PF08281">
    <property type="entry name" value="Sigma70_r4_2"/>
    <property type="match status" value="1"/>
</dbReference>
<dbReference type="NCBIfam" id="NF009166">
    <property type="entry name" value="PRK12513.1"/>
    <property type="match status" value="1"/>
</dbReference>
<keyword evidence="2" id="KW-0805">Transcription regulation</keyword>
<dbReference type="Pfam" id="PF04542">
    <property type="entry name" value="Sigma70_r2"/>
    <property type="match status" value="1"/>
</dbReference>
<dbReference type="InterPro" id="IPR013249">
    <property type="entry name" value="RNA_pol_sigma70_r4_t2"/>
</dbReference>
<keyword evidence="6" id="KW-0175">Coiled coil</keyword>
<proteinExistence type="inferred from homology"/>
<evidence type="ECO:0000256" key="5">
    <source>
        <dbReference type="ARBA" id="ARBA00023163"/>
    </source>
</evidence>
<keyword evidence="3" id="KW-0731">Sigma factor</keyword>
<keyword evidence="10" id="KW-1185">Reference proteome</keyword>
<dbReference type="SUPFAM" id="SSF88659">
    <property type="entry name" value="Sigma3 and sigma4 domains of RNA polymerase sigma factors"/>
    <property type="match status" value="1"/>
</dbReference>
<organism evidence="9 10">
    <name type="scientific">Candidatus Competibacter phosphatis</name>
    <dbReference type="NCBI Taxonomy" id="221280"/>
    <lineage>
        <taxon>Bacteria</taxon>
        <taxon>Pseudomonadati</taxon>
        <taxon>Pseudomonadota</taxon>
        <taxon>Gammaproteobacteria</taxon>
        <taxon>Candidatus Competibacteraceae</taxon>
        <taxon>Candidatus Competibacter</taxon>
    </lineage>
</organism>
<dbReference type="InterPro" id="IPR036388">
    <property type="entry name" value="WH-like_DNA-bd_sf"/>
</dbReference>
<dbReference type="RefSeq" id="WP_169249665.1">
    <property type="nucleotide sequence ID" value="NZ_SPMZ01000048.1"/>
</dbReference>
<feature type="coiled-coil region" evidence="6">
    <location>
        <begin position="123"/>
        <end position="150"/>
    </location>
</feature>
<protein>
    <submittedName>
        <fullName evidence="9">RNA polymerase sigma factor</fullName>
    </submittedName>
</protein>
<feature type="domain" description="RNA polymerase sigma factor 70 region 4 type 2" evidence="8">
    <location>
        <begin position="128"/>
        <end position="180"/>
    </location>
</feature>
<evidence type="ECO:0000256" key="6">
    <source>
        <dbReference type="SAM" id="Coils"/>
    </source>
</evidence>
<dbReference type="CDD" id="cd06171">
    <property type="entry name" value="Sigma70_r4"/>
    <property type="match status" value="1"/>
</dbReference>
<comment type="similarity">
    <text evidence="1">Belongs to the sigma-70 factor family. ECF subfamily.</text>
</comment>
<accession>A0ABX1TNY3</accession>
<dbReference type="NCBIfam" id="TIGR02937">
    <property type="entry name" value="sigma70-ECF"/>
    <property type="match status" value="1"/>
</dbReference>
<dbReference type="InterPro" id="IPR014284">
    <property type="entry name" value="RNA_pol_sigma-70_dom"/>
</dbReference>
<dbReference type="InterPro" id="IPR013324">
    <property type="entry name" value="RNA_pol_sigma_r3/r4-like"/>
</dbReference>
<dbReference type="InterPro" id="IPR007627">
    <property type="entry name" value="RNA_pol_sigma70_r2"/>
</dbReference>
<evidence type="ECO:0000259" key="8">
    <source>
        <dbReference type="Pfam" id="PF08281"/>
    </source>
</evidence>
<dbReference type="InterPro" id="IPR039425">
    <property type="entry name" value="RNA_pol_sigma-70-like"/>
</dbReference>
<evidence type="ECO:0000313" key="10">
    <source>
        <dbReference type="Proteomes" id="UP000760480"/>
    </source>
</evidence>
<keyword evidence="5" id="KW-0804">Transcription</keyword>
<comment type="caution">
    <text evidence="9">The sequence shown here is derived from an EMBL/GenBank/DDBJ whole genome shotgun (WGS) entry which is preliminary data.</text>
</comment>
<dbReference type="InterPro" id="IPR013325">
    <property type="entry name" value="RNA_pol_sigma_r2"/>
</dbReference>
<dbReference type="Gene3D" id="1.10.10.10">
    <property type="entry name" value="Winged helix-like DNA-binding domain superfamily/Winged helix DNA-binding domain"/>
    <property type="match status" value="1"/>
</dbReference>
<gene>
    <name evidence="9" type="ORF">E4P82_15020</name>
</gene>
<keyword evidence="4" id="KW-0238">DNA-binding</keyword>
<sequence length="188" mass="21496">MRTEDDADETLMLRYRDGNADAFAALYARHKGALYRYLLRQCGQPALAEELFQDVWLKLIAARTGYTVQARFTTYLYRLAHNRLIDHYRASSRGLPLSYAEDCPEWAEVPAPAEVQPEAQDDRRRQAERLLELLAELPEAQREAVLLKEEAGLSLEEIAQATGTGRETVKSRLRYAMARLRQGLRGAR</sequence>
<feature type="domain" description="RNA polymerase sigma-70 region 2" evidence="7">
    <location>
        <begin position="26"/>
        <end position="93"/>
    </location>
</feature>
<dbReference type="SUPFAM" id="SSF88946">
    <property type="entry name" value="Sigma2 domain of RNA polymerase sigma factors"/>
    <property type="match status" value="1"/>
</dbReference>
<dbReference type="Gene3D" id="1.10.1740.10">
    <property type="match status" value="1"/>
</dbReference>
<evidence type="ECO:0000256" key="4">
    <source>
        <dbReference type="ARBA" id="ARBA00023125"/>
    </source>
</evidence>
<name>A0ABX1TNY3_9GAMM</name>
<dbReference type="PANTHER" id="PTHR43133:SF8">
    <property type="entry name" value="RNA POLYMERASE SIGMA FACTOR HI_1459-RELATED"/>
    <property type="match status" value="1"/>
</dbReference>
<reference evidence="9 10" key="1">
    <citation type="submission" date="2019-03" db="EMBL/GenBank/DDBJ databases">
        <title>Metabolic reconstructions from genomes of highly enriched 'Candidatus Accumulibacter' and 'Candidatus Competibacter' bioreactor populations.</title>
        <authorList>
            <person name="Annavajhala M.K."/>
            <person name="Welles L."/>
            <person name="Abbas B."/>
            <person name="Sorokin D."/>
            <person name="Park H."/>
            <person name="Van Loosdrecht M."/>
            <person name="Chandran K."/>
        </authorList>
    </citation>
    <scope>NUCLEOTIDE SEQUENCE [LARGE SCALE GENOMIC DNA]</scope>
    <source>
        <strain evidence="9 10">SBR_G</strain>
    </source>
</reference>
<evidence type="ECO:0000256" key="2">
    <source>
        <dbReference type="ARBA" id="ARBA00023015"/>
    </source>
</evidence>
<evidence type="ECO:0000256" key="1">
    <source>
        <dbReference type="ARBA" id="ARBA00010641"/>
    </source>
</evidence>
<evidence type="ECO:0000313" key="9">
    <source>
        <dbReference type="EMBL" id="NMQ20394.1"/>
    </source>
</evidence>
<dbReference type="EMBL" id="SPMZ01000048">
    <property type="protein sequence ID" value="NMQ20394.1"/>
    <property type="molecule type" value="Genomic_DNA"/>
</dbReference>
<dbReference type="Proteomes" id="UP000760480">
    <property type="component" value="Unassembled WGS sequence"/>
</dbReference>